<name>A0A8J6NH63_9CHLR</name>
<feature type="transmembrane region" description="Helical" evidence="1">
    <location>
        <begin position="7"/>
        <end position="24"/>
    </location>
</feature>
<proteinExistence type="predicted"/>
<keyword evidence="1" id="KW-0812">Transmembrane</keyword>
<dbReference type="EMBL" id="JACNJN010000018">
    <property type="protein sequence ID" value="MBC8333680.1"/>
    <property type="molecule type" value="Genomic_DNA"/>
</dbReference>
<protein>
    <submittedName>
        <fullName evidence="2">Uncharacterized protein</fullName>
    </submittedName>
</protein>
<evidence type="ECO:0000313" key="3">
    <source>
        <dbReference type="Proteomes" id="UP000614469"/>
    </source>
</evidence>
<keyword evidence="1" id="KW-0472">Membrane</keyword>
<dbReference type="Proteomes" id="UP000614469">
    <property type="component" value="Unassembled WGS sequence"/>
</dbReference>
<sequence>MGKDLKNYLWLLKLGALVNLYFLGRTFVPPLASVDAHVLIPAQIFFAVSAFRCLFPVRYKDNIVFH</sequence>
<evidence type="ECO:0000256" key="1">
    <source>
        <dbReference type="SAM" id="Phobius"/>
    </source>
</evidence>
<organism evidence="2 3">
    <name type="scientific">Candidatus Desulfolinea nitratireducens</name>
    <dbReference type="NCBI Taxonomy" id="2841698"/>
    <lineage>
        <taxon>Bacteria</taxon>
        <taxon>Bacillati</taxon>
        <taxon>Chloroflexota</taxon>
        <taxon>Anaerolineae</taxon>
        <taxon>Anaerolineales</taxon>
        <taxon>Anaerolineales incertae sedis</taxon>
        <taxon>Candidatus Desulfolinea</taxon>
    </lineage>
</organism>
<keyword evidence="1" id="KW-1133">Transmembrane helix</keyword>
<evidence type="ECO:0000313" key="2">
    <source>
        <dbReference type="EMBL" id="MBC8333680.1"/>
    </source>
</evidence>
<comment type="caution">
    <text evidence="2">The sequence shown here is derived from an EMBL/GenBank/DDBJ whole genome shotgun (WGS) entry which is preliminary data.</text>
</comment>
<dbReference type="AlphaFoldDB" id="A0A8J6NH63"/>
<gene>
    <name evidence="2" type="ORF">H8E29_00290</name>
</gene>
<feature type="transmembrane region" description="Helical" evidence="1">
    <location>
        <begin position="36"/>
        <end position="55"/>
    </location>
</feature>
<accession>A0A8J6NH63</accession>
<reference evidence="2 3" key="1">
    <citation type="submission" date="2020-08" db="EMBL/GenBank/DDBJ databases">
        <title>Bridging the membrane lipid divide: bacteria of the FCB group superphylum have the potential to synthesize archaeal ether lipids.</title>
        <authorList>
            <person name="Villanueva L."/>
            <person name="Von Meijenfeldt F.A.B."/>
            <person name="Westbye A.B."/>
            <person name="Yadav S."/>
            <person name="Hopmans E.C."/>
            <person name="Dutilh B.E."/>
            <person name="Sinninghe Damste J.S."/>
        </authorList>
    </citation>
    <scope>NUCLEOTIDE SEQUENCE [LARGE SCALE GENOMIC DNA]</scope>
    <source>
        <strain evidence="2">NIOZ-UU36</strain>
    </source>
</reference>